<sequence length="42" mass="4270">MPGILAEAGASARMPGSIIDCAQSWPGCCAHGACAFPEHAQR</sequence>
<evidence type="ECO:0000313" key="1">
    <source>
        <dbReference type="EMBL" id="AEG69589.1"/>
    </source>
</evidence>
<reference evidence="1 2" key="1">
    <citation type="journal article" date="2011" name="J. Bacteriol.">
        <title>Complete genome sequence of the plant pathogen Ralstonia solanacearum strain Po82.</title>
        <authorList>
            <person name="Xu J."/>
            <person name="Zheng H.J."/>
            <person name="Liu L."/>
            <person name="Pan Z.C."/>
            <person name="Prior P."/>
            <person name="Tang B."/>
            <person name="Xu J.S."/>
            <person name="Zhang H."/>
            <person name="Tian Q."/>
            <person name="Zhang L.Q."/>
            <person name="Feng J."/>
        </authorList>
    </citation>
    <scope>NUCLEOTIDE SEQUENCE [LARGE SCALE GENOMIC DNA]</scope>
    <source>
        <strain evidence="1 2">Po82</strain>
    </source>
</reference>
<accession>F6G394</accession>
<dbReference type="HOGENOM" id="CLU_3256813_0_0_4"/>
<organism evidence="1 2">
    <name type="scientific">Ralstonia solanacearum (strain Po82)</name>
    <dbReference type="NCBI Taxonomy" id="1031711"/>
    <lineage>
        <taxon>Bacteria</taxon>
        <taxon>Pseudomonadati</taxon>
        <taxon>Pseudomonadota</taxon>
        <taxon>Betaproteobacteria</taxon>
        <taxon>Burkholderiales</taxon>
        <taxon>Burkholderiaceae</taxon>
        <taxon>Ralstonia</taxon>
        <taxon>Ralstonia solanacearum species complex</taxon>
    </lineage>
</organism>
<dbReference type="Proteomes" id="UP000007953">
    <property type="component" value="Chromosome"/>
</dbReference>
<gene>
    <name evidence="1" type="ordered locus">RSPO_c02293</name>
</gene>
<name>F6G394_RALS8</name>
<dbReference type="KEGG" id="rsn:RSPO_c02293"/>
<dbReference type="AlphaFoldDB" id="F6G394"/>
<proteinExistence type="predicted"/>
<dbReference type="EMBL" id="CP002819">
    <property type="protein sequence ID" value="AEG69589.1"/>
    <property type="molecule type" value="Genomic_DNA"/>
</dbReference>
<evidence type="ECO:0000313" key="2">
    <source>
        <dbReference type="Proteomes" id="UP000007953"/>
    </source>
</evidence>
<protein>
    <submittedName>
        <fullName evidence="1">Uncharacterized protein</fullName>
    </submittedName>
</protein>